<evidence type="ECO:0000313" key="1">
    <source>
        <dbReference type="EMBL" id="PNR36071.1"/>
    </source>
</evidence>
<dbReference type="EnsemblPlants" id="Pp3c17_11180V3.1">
    <property type="protein sequence ID" value="PAC:32908142.CDS.1"/>
    <property type="gene ID" value="Pp3c17_11180"/>
</dbReference>
<dbReference type="EMBL" id="ABEU02000017">
    <property type="protein sequence ID" value="PNR36071.1"/>
    <property type="molecule type" value="Genomic_DNA"/>
</dbReference>
<dbReference type="EnsemblPlants" id="Pp3c17_11180V3.2">
    <property type="protein sequence ID" value="PAC:32908143.CDS.1"/>
    <property type="gene ID" value="Pp3c17_11180"/>
</dbReference>
<evidence type="ECO:0000313" key="3">
    <source>
        <dbReference type="Proteomes" id="UP000006727"/>
    </source>
</evidence>
<accession>A0A2K1J3H6</accession>
<dbReference type="Proteomes" id="UP000006727">
    <property type="component" value="Chromosome 17"/>
</dbReference>
<dbReference type="InParanoid" id="A0A2K1J3H6"/>
<dbReference type="Gramene" id="Pp3c17_11180V3.2">
    <property type="protein sequence ID" value="PAC:32908143.CDS.1"/>
    <property type="gene ID" value="Pp3c17_11180"/>
</dbReference>
<reference evidence="1 3" key="2">
    <citation type="journal article" date="2018" name="Plant J.">
        <title>The Physcomitrella patens chromosome-scale assembly reveals moss genome structure and evolution.</title>
        <authorList>
            <person name="Lang D."/>
            <person name="Ullrich K.K."/>
            <person name="Murat F."/>
            <person name="Fuchs J."/>
            <person name="Jenkins J."/>
            <person name="Haas F.B."/>
            <person name="Piednoel M."/>
            <person name="Gundlach H."/>
            <person name="Van Bel M."/>
            <person name="Meyberg R."/>
            <person name="Vives C."/>
            <person name="Morata J."/>
            <person name="Symeonidi A."/>
            <person name="Hiss M."/>
            <person name="Muchero W."/>
            <person name="Kamisugi Y."/>
            <person name="Saleh O."/>
            <person name="Blanc G."/>
            <person name="Decker E.L."/>
            <person name="van Gessel N."/>
            <person name="Grimwood J."/>
            <person name="Hayes R.D."/>
            <person name="Graham S.W."/>
            <person name="Gunter L.E."/>
            <person name="McDaniel S.F."/>
            <person name="Hoernstein S.N.W."/>
            <person name="Larsson A."/>
            <person name="Li F.W."/>
            <person name="Perroud P.F."/>
            <person name="Phillips J."/>
            <person name="Ranjan P."/>
            <person name="Rokshar D.S."/>
            <person name="Rothfels C.J."/>
            <person name="Schneider L."/>
            <person name="Shu S."/>
            <person name="Stevenson D.W."/>
            <person name="Thummler F."/>
            <person name="Tillich M."/>
            <person name="Villarreal Aguilar J.C."/>
            <person name="Widiez T."/>
            <person name="Wong G.K."/>
            <person name="Wymore A."/>
            <person name="Zhang Y."/>
            <person name="Zimmer A.D."/>
            <person name="Quatrano R.S."/>
            <person name="Mayer K.F.X."/>
            <person name="Goodstein D."/>
            <person name="Casacuberta J.M."/>
            <person name="Vandepoele K."/>
            <person name="Reski R."/>
            <person name="Cuming A.C."/>
            <person name="Tuskan G.A."/>
            <person name="Maumus F."/>
            <person name="Salse J."/>
            <person name="Schmutz J."/>
            <person name="Rensing S.A."/>
        </authorList>
    </citation>
    <scope>NUCLEOTIDE SEQUENCE [LARGE SCALE GENOMIC DNA]</scope>
    <source>
        <strain evidence="2 3">cv. Gransden 2004</strain>
    </source>
</reference>
<organism evidence="1">
    <name type="scientific">Physcomitrium patens</name>
    <name type="common">Spreading-leaved earth moss</name>
    <name type="synonym">Physcomitrella patens</name>
    <dbReference type="NCBI Taxonomy" id="3218"/>
    <lineage>
        <taxon>Eukaryota</taxon>
        <taxon>Viridiplantae</taxon>
        <taxon>Streptophyta</taxon>
        <taxon>Embryophyta</taxon>
        <taxon>Bryophyta</taxon>
        <taxon>Bryophytina</taxon>
        <taxon>Bryopsida</taxon>
        <taxon>Funariidae</taxon>
        <taxon>Funariales</taxon>
        <taxon>Funariaceae</taxon>
        <taxon>Physcomitrium</taxon>
    </lineage>
</organism>
<proteinExistence type="predicted"/>
<name>A0A2K1J3H6_PHYPA</name>
<reference evidence="2" key="3">
    <citation type="submission" date="2020-12" db="UniProtKB">
        <authorList>
            <consortium name="EnsemblPlants"/>
        </authorList>
    </citation>
    <scope>IDENTIFICATION</scope>
</reference>
<dbReference type="Gramene" id="Pp3c17_11180V3.1">
    <property type="protein sequence ID" value="PAC:32908142.CDS.1"/>
    <property type="gene ID" value="Pp3c17_11180"/>
</dbReference>
<keyword evidence="3" id="KW-1185">Reference proteome</keyword>
<gene>
    <name evidence="1" type="ORF">PHYPA_021921</name>
</gene>
<evidence type="ECO:0000313" key="2">
    <source>
        <dbReference type="EnsemblPlants" id="PAC:32908142.CDS.1"/>
    </source>
</evidence>
<protein>
    <submittedName>
        <fullName evidence="1 2">Uncharacterized protein</fullName>
    </submittedName>
</protein>
<reference evidence="1 3" key="1">
    <citation type="journal article" date="2008" name="Science">
        <title>The Physcomitrella genome reveals evolutionary insights into the conquest of land by plants.</title>
        <authorList>
            <person name="Rensing S."/>
            <person name="Lang D."/>
            <person name="Zimmer A."/>
            <person name="Terry A."/>
            <person name="Salamov A."/>
            <person name="Shapiro H."/>
            <person name="Nishiyama T."/>
            <person name="Perroud P.-F."/>
            <person name="Lindquist E."/>
            <person name="Kamisugi Y."/>
            <person name="Tanahashi T."/>
            <person name="Sakakibara K."/>
            <person name="Fujita T."/>
            <person name="Oishi K."/>
            <person name="Shin-I T."/>
            <person name="Kuroki Y."/>
            <person name="Toyoda A."/>
            <person name="Suzuki Y."/>
            <person name="Hashimoto A."/>
            <person name="Yamaguchi K."/>
            <person name="Sugano A."/>
            <person name="Kohara Y."/>
            <person name="Fujiyama A."/>
            <person name="Anterola A."/>
            <person name="Aoki S."/>
            <person name="Ashton N."/>
            <person name="Barbazuk W.B."/>
            <person name="Barker E."/>
            <person name="Bennetzen J."/>
            <person name="Bezanilla M."/>
            <person name="Blankenship R."/>
            <person name="Cho S.H."/>
            <person name="Dutcher S."/>
            <person name="Estelle M."/>
            <person name="Fawcett J.A."/>
            <person name="Gundlach H."/>
            <person name="Hanada K."/>
            <person name="Heyl A."/>
            <person name="Hicks K.A."/>
            <person name="Hugh J."/>
            <person name="Lohr M."/>
            <person name="Mayer K."/>
            <person name="Melkozernov A."/>
            <person name="Murata T."/>
            <person name="Nelson D."/>
            <person name="Pils B."/>
            <person name="Prigge M."/>
            <person name="Reiss B."/>
            <person name="Renner T."/>
            <person name="Rombauts S."/>
            <person name="Rushton P."/>
            <person name="Sanderfoot A."/>
            <person name="Schween G."/>
            <person name="Shiu S.-H."/>
            <person name="Stueber K."/>
            <person name="Theodoulou F.L."/>
            <person name="Tu H."/>
            <person name="Van de Peer Y."/>
            <person name="Verrier P.J."/>
            <person name="Waters E."/>
            <person name="Wood A."/>
            <person name="Yang L."/>
            <person name="Cove D."/>
            <person name="Cuming A."/>
            <person name="Hasebe M."/>
            <person name="Lucas S."/>
            <person name="Mishler D.B."/>
            <person name="Reski R."/>
            <person name="Grigoriev I."/>
            <person name="Quatrano R.S."/>
            <person name="Boore J.L."/>
        </authorList>
    </citation>
    <scope>NUCLEOTIDE SEQUENCE [LARGE SCALE GENOMIC DNA]</scope>
    <source>
        <strain evidence="2 3">cv. Gransden 2004</strain>
    </source>
</reference>
<dbReference type="AlphaFoldDB" id="A0A2K1J3H6"/>
<sequence>MYESYMYRLLHVHNHNLTIEQIEAVHSRCSRAVKQACSLSTSEPCFCEQEL</sequence>